<dbReference type="OrthoDB" id="128382at2759"/>
<accession>A0A225VDM5</accession>
<evidence type="ECO:0000313" key="3">
    <source>
        <dbReference type="Proteomes" id="UP000198211"/>
    </source>
</evidence>
<dbReference type="Pfam" id="PF07727">
    <property type="entry name" value="RVT_2"/>
    <property type="match status" value="1"/>
</dbReference>
<comment type="caution">
    <text evidence="2">The sequence shown here is derived from an EMBL/GenBank/DDBJ whole genome shotgun (WGS) entry which is preliminary data.</text>
</comment>
<dbReference type="InterPro" id="IPR013103">
    <property type="entry name" value="RVT_2"/>
</dbReference>
<name>A0A225VDM5_9STRA</name>
<proteinExistence type="predicted"/>
<dbReference type="STRING" id="4795.A0A225VDM5"/>
<keyword evidence="3" id="KW-1185">Reference proteome</keyword>
<evidence type="ECO:0000313" key="2">
    <source>
        <dbReference type="EMBL" id="OWZ03493.1"/>
    </source>
</evidence>
<dbReference type="EMBL" id="NBNE01005487">
    <property type="protein sequence ID" value="OWZ03493.1"/>
    <property type="molecule type" value="Genomic_DNA"/>
</dbReference>
<organism evidence="2 3">
    <name type="scientific">Phytophthora megakarya</name>
    <dbReference type="NCBI Taxonomy" id="4795"/>
    <lineage>
        <taxon>Eukaryota</taxon>
        <taxon>Sar</taxon>
        <taxon>Stramenopiles</taxon>
        <taxon>Oomycota</taxon>
        <taxon>Peronosporomycetes</taxon>
        <taxon>Peronosporales</taxon>
        <taxon>Peronosporaceae</taxon>
        <taxon>Phytophthora</taxon>
    </lineage>
</organism>
<reference evidence="3" key="1">
    <citation type="submission" date="2017-03" db="EMBL/GenBank/DDBJ databases">
        <title>Phytopthora megakarya and P. palmivora, two closely related causual agents of cacao black pod achieved similar genome size and gene model numbers by different mechanisms.</title>
        <authorList>
            <person name="Ali S."/>
            <person name="Shao J."/>
            <person name="Larry D.J."/>
            <person name="Kronmiller B."/>
            <person name="Shen D."/>
            <person name="Strem M.D."/>
            <person name="Melnick R.L."/>
            <person name="Guiltinan M.J."/>
            <person name="Tyler B.M."/>
            <person name="Meinhardt L.W."/>
            <person name="Bailey B.A."/>
        </authorList>
    </citation>
    <scope>NUCLEOTIDE SEQUENCE [LARGE SCALE GENOMIC DNA]</scope>
    <source>
        <strain evidence="3">zdho120</strain>
    </source>
</reference>
<dbReference type="Proteomes" id="UP000198211">
    <property type="component" value="Unassembled WGS sequence"/>
</dbReference>
<gene>
    <name evidence="2" type="ORF">PHMEG_00024765</name>
</gene>
<protein>
    <submittedName>
        <fullName evidence="2">Transposable element</fullName>
    </submittedName>
</protein>
<dbReference type="AlphaFoldDB" id="A0A225VDM5"/>
<feature type="domain" description="Reverse transcriptase Ty1/copia-type" evidence="1">
    <location>
        <begin position="45"/>
        <end position="119"/>
    </location>
</feature>
<sequence length="226" mass="25780">MEQLDYFDVGSGRVCKLLQSLYGLRQAPRIWYKMFDKYLRKCGFNDLLIVGTEVNIEMVLTELKKGFKIKALGEVKHLLGMEITYVLGTTLTISEKGYCEKVLQKCKIDKCKPVPTPQVKDNFPIPGNPEVEAVCVNDDPAVDYRPVVGSLTLSKFLNCYTHEHNVLAKRALRYLRGTSDFGLVWTMAAKPEMRFTAYVNAWRPLKKEIKIMAYADADLRNGKDDQ</sequence>
<evidence type="ECO:0000259" key="1">
    <source>
        <dbReference type="Pfam" id="PF07727"/>
    </source>
</evidence>